<proteinExistence type="predicted"/>
<evidence type="ECO:0000313" key="1">
    <source>
        <dbReference type="EMBL" id="GIP19108.1"/>
    </source>
</evidence>
<dbReference type="PROSITE" id="PS01137">
    <property type="entry name" value="TATD_1"/>
    <property type="match status" value="1"/>
</dbReference>
<comment type="caution">
    <text evidence="1">The sequence shown here is derived from an EMBL/GenBank/DDBJ whole genome shotgun (WGS) entry which is preliminary data.</text>
</comment>
<dbReference type="InterPro" id="IPR032466">
    <property type="entry name" value="Metal_Hydrolase"/>
</dbReference>
<dbReference type="Gene3D" id="3.20.20.140">
    <property type="entry name" value="Metal-dependent hydrolases"/>
    <property type="match status" value="1"/>
</dbReference>
<dbReference type="InterPro" id="IPR018228">
    <property type="entry name" value="DNase_TatD-rel_CS"/>
</dbReference>
<gene>
    <name evidence="1" type="ORF">J40TS1_47500</name>
</gene>
<reference evidence="1" key="1">
    <citation type="submission" date="2021-03" db="EMBL/GenBank/DDBJ databases">
        <title>Antimicrobial resistance genes in bacteria isolated from Japanese honey, and their potential for conferring macrolide and lincosamide resistance in the American foulbrood pathogen Paenibacillus larvae.</title>
        <authorList>
            <person name="Okamoto M."/>
            <person name="Kumagai M."/>
            <person name="Kanamori H."/>
            <person name="Takamatsu D."/>
        </authorList>
    </citation>
    <scope>NUCLEOTIDE SEQUENCE</scope>
    <source>
        <strain evidence="1">J40TS1</strain>
    </source>
</reference>
<dbReference type="EMBL" id="BOSE01000012">
    <property type="protein sequence ID" value="GIP19108.1"/>
    <property type="molecule type" value="Genomic_DNA"/>
</dbReference>
<sequence>MNKLNIFDSHLHFNMNTADPYKDLVTQITSSQMKGCLLILNYENERNYFMNNIQLLQALDIQLEVALMLDFQNIDYEIIKQCYLKNIEFSIKIHPRLSNITLGDFNKILLALQKINYKHIIVDGFYYGPNLRSHINIELLIFLSKYLPSKRILFAHSGGHKILETMLYTRNLDNIYYDLSFTQNYFKNTSISLDIINFIKFNYGKILFGSDYPEFSIEDSKKQLLIYMNKAGLSFEAQNKILIENSLSFFRDGG</sequence>
<name>A0A919YS68_9BACL</name>
<protein>
    <recommendedName>
        <fullName evidence="3">Amidohydrolase-related domain-containing protein</fullName>
    </recommendedName>
</protein>
<keyword evidence="2" id="KW-1185">Reference proteome</keyword>
<dbReference type="RefSeq" id="WP_213519764.1">
    <property type="nucleotide sequence ID" value="NZ_BOSE01000012.1"/>
</dbReference>
<evidence type="ECO:0008006" key="3">
    <source>
        <dbReference type="Google" id="ProtNLM"/>
    </source>
</evidence>
<dbReference type="Proteomes" id="UP000683139">
    <property type="component" value="Unassembled WGS sequence"/>
</dbReference>
<accession>A0A919YS68</accession>
<dbReference type="SUPFAM" id="SSF51556">
    <property type="entry name" value="Metallo-dependent hydrolases"/>
    <property type="match status" value="1"/>
</dbReference>
<organism evidence="1 2">
    <name type="scientific">Paenibacillus montaniterrae</name>
    <dbReference type="NCBI Taxonomy" id="429341"/>
    <lineage>
        <taxon>Bacteria</taxon>
        <taxon>Bacillati</taxon>
        <taxon>Bacillota</taxon>
        <taxon>Bacilli</taxon>
        <taxon>Bacillales</taxon>
        <taxon>Paenibacillaceae</taxon>
        <taxon>Paenibacillus</taxon>
    </lineage>
</organism>
<dbReference type="AlphaFoldDB" id="A0A919YS68"/>
<evidence type="ECO:0000313" key="2">
    <source>
        <dbReference type="Proteomes" id="UP000683139"/>
    </source>
</evidence>